<evidence type="ECO:0000313" key="5">
    <source>
        <dbReference type="Proteomes" id="UP000593758"/>
    </source>
</evidence>
<dbReference type="Gene3D" id="3.40.720.10">
    <property type="entry name" value="Alkaline Phosphatase, subunit A"/>
    <property type="match status" value="1"/>
</dbReference>
<proteinExistence type="predicted"/>
<dbReference type="GO" id="GO:0046872">
    <property type="term" value="F:metal ion binding"/>
    <property type="evidence" value="ECO:0007669"/>
    <property type="project" value="UniProtKB-KW"/>
</dbReference>
<sequence length="598" mass="66152">MRAIVVMYDSLNREYLTPYAPCGIETPNFERLAARSVRFDTCYVGSMPCMPARREMHTGRYNFLHRGWGPLEPFDDSVPRMLGQAGVTTHLATDHMHYWEDGGATYHTRYGTSSLIRGQQGDPWKGRVADPDVGAELRIHRNGTWRQDQINRSYINGLAEYPQTLTFDAGLEFISDNADEQGWFVQIETFDPHEPFDAAEEFRSRYGGRSPEMAHYDWPEYQAVLEDDDVAEQVRGHYSALVSQCDASLGRVLDAMDAHNLWEDTMLIVCTDHGFLLGEHDRWGKGMPWFEETAHTPLFVWDPVAGAAGTSTDALVQTIDIGPTLLDHFGVAPTPRMQGRSLRETVRSSAPVREYGLFGSFGGHVNITDGRYVYMRASTERANEPLVEHTLMPTRMRGYFAGDTLAEAELVDPLPFTQGMPVLRTPGAKGHNPGAYGTLLFDLASDPAQRHPLVDDEIETRMTQALVEAMTANDAPSSQFQRLGLPENGSVSAGHLLCRSQHAQALAAQRAYDDVPSPESFPSGRVGVTSTLREILDHPKAAVVLRRHIGDVPIGPFAPVAEATTLYRAAPVLFGPLPWEKLGALAGELAQVSANVST</sequence>
<dbReference type="AlphaFoldDB" id="A0A7M1T0P3"/>
<dbReference type="PANTHER" id="PTHR45953">
    <property type="entry name" value="IDURONATE 2-SULFATASE"/>
    <property type="match status" value="1"/>
</dbReference>
<gene>
    <name evidence="4" type="ORF">IM660_01990</name>
</gene>
<name>A0A7M1T0P3_9MICO</name>
<evidence type="ECO:0000256" key="1">
    <source>
        <dbReference type="ARBA" id="ARBA00022723"/>
    </source>
</evidence>
<dbReference type="Pfam" id="PF00884">
    <property type="entry name" value="Sulfatase"/>
    <property type="match status" value="1"/>
</dbReference>
<accession>A0A7M1T0P3</accession>
<dbReference type="EMBL" id="CP063169">
    <property type="protein sequence ID" value="QOR72542.1"/>
    <property type="molecule type" value="Genomic_DNA"/>
</dbReference>
<dbReference type="InterPro" id="IPR000917">
    <property type="entry name" value="Sulfatase_N"/>
</dbReference>
<keyword evidence="1" id="KW-0479">Metal-binding</keyword>
<protein>
    <submittedName>
        <fullName evidence="4">Sulfatase</fullName>
    </submittedName>
</protein>
<organism evidence="4 5">
    <name type="scientific">Ruania alkalisoli</name>
    <dbReference type="NCBI Taxonomy" id="2779775"/>
    <lineage>
        <taxon>Bacteria</taxon>
        <taxon>Bacillati</taxon>
        <taxon>Actinomycetota</taxon>
        <taxon>Actinomycetes</taxon>
        <taxon>Micrococcales</taxon>
        <taxon>Ruaniaceae</taxon>
        <taxon>Ruania</taxon>
    </lineage>
</organism>
<evidence type="ECO:0000313" key="4">
    <source>
        <dbReference type="EMBL" id="QOR72542.1"/>
    </source>
</evidence>
<evidence type="ECO:0000256" key="2">
    <source>
        <dbReference type="ARBA" id="ARBA00022801"/>
    </source>
</evidence>
<reference evidence="4 5" key="1">
    <citation type="submission" date="2020-10" db="EMBL/GenBank/DDBJ databases">
        <title>Haloactinobacterium sp. RN3S43, a bacterium isolated from saline soil.</title>
        <authorList>
            <person name="Sun J.-Q."/>
        </authorList>
    </citation>
    <scope>NUCLEOTIDE SEQUENCE [LARGE SCALE GENOMIC DNA]</scope>
    <source>
        <strain evidence="4 5">RN3S43</strain>
    </source>
</reference>
<dbReference type="GO" id="GO:0008484">
    <property type="term" value="F:sulfuric ester hydrolase activity"/>
    <property type="evidence" value="ECO:0007669"/>
    <property type="project" value="TreeGrafter"/>
</dbReference>
<dbReference type="PANTHER" id="PTHR45953:SF1">
    <property type="entry name" value="IDURONATE 2-SULFATASE"/>
    <property type="match status" value="1"/>
</dbReference>
<dbReference type="CDD" id="cd16148">
    <property type="entry name" value="sulfatase_like"/>
    <property type="match status" value="1"/>
</dbReference>
<feature type="domain" description="Sulfatase N-terminal" evidence="3">
    <location>
        <begin position="4"/>
        <end position="331"/>
    </location>
</feature>
<keyword evidence="2" id="KW-0378">Hydrolase</keyword>
<evidence type="ECO:0000259" key="3">
    <source>
        <dbReference type="Pfam" id="PF00884"/>
    </source>
</evidence>
<keyword evidence="5" id="KW-1185">Reference proteome</keyword>
<dbReference type="InterPro" id="IPR017850">
    <property type="entry name" value="Alkaline_phosphatase_core_sf"/>
</dbReference>
<dbReference type="GO" id="GO:0005737">
    <property type="term" value="C:cytoplasm"/>
    <property type="evidence" value="ECO:0007669"/>
    <property type="project" value="TreeGrafter"/>
</dbReference>
<dbReference type="Proteomes" id="UP000593758">
    <property type="component" value="Chromosome"/>
</dbReference>
<dbReference type="SUPFAM" id="SSF53649">
    <property type="entry name" value="Alkaline phosphatase-like"/>
    <property type="match status" value="1"/>
</dbReference>
<dbReference type="KEGG" id="halt:IM660_01990"/>